<dbReference type="STRING" id="5514.A0A395S3L4"/>
<dbReference type="EMBL" id="PXOF01000090">
    <property type="protein sequence ID" value="RGP66692.1"/>
    <property type="molecule type" value="Genomic_DNA"/>
</dbReference>
<dbReference type="InterPro" id="IPR010730">
    <property type="entry name" value="HET"/>
</dbReference>
<comment type="caution">
    <text evidence="14">The sequence shown here is derived from an EMBL/GenBank/DDBJ whole genome shotgun (WGS) entry which is preliminary data.</text>
</comment>
<evidence type="ECO:0000313" key="14">
    <source>
        <dbReference type="EMBL" id="RGP66692.1"/>
    </source>
</evidence>
<evidence type="ECO:0000256" key="3">
    <source>
        <dbReference type="ARBA" id="ARBA00022630"/>
    </source>
</evidence>
<keyword evidence="4" id="KW-0479">Metal-binding</keyword>
<dbReference type="GO" id="GO:0050660">
    <property type="term" value="F:flavin adenine dinucleotide binding"/>
    <property type="evidence" value="ECO:0007669"/>
    <property type="project" value="InterPro"/>
</dbReference>
<dbReference type="GO" id="GO:0008270">
    <property type="term" value="F:zinc ion binding"/>
    <property type="evidence" value="ECO:0007669"/>
    <property type="project" value="UniProtKB-KW"/>
</dbReference>
<feature type="domain" description="Heterokaryon incompatibility" evidence="13">
    <location>
        <begin position="1343"/>
        <end position="1502"/>
    </location>
</feature>
<keyword evidence="3" id="KW-0285">Flavoprotein</keyword>
<evidence type="ECO:0000256" key="8">
    <source>
        <dbReference type="ARBA" id="ARBA00022857"/>
    </source>
</evidence>
<evidence type="ECO:0000259" key="12">
    <source>
        <dbReference type="Pfam" id="PF01753"/>
    </source>
</evidence>
<protein>
    <submittedName>
        <fullName evidence="14">Uncharacterized protein</fullName>
    </submittedName>
</protein>
<evidence type="ECO:0000256" key="10">
    <source>
        <dbReference type="ARBA" id="ARBA00023033"/>
    </source>
</evidence>
<keyword evidence="10" id="KW-0503">Monooxygenase</keyword>
<comment type="similarity">
    <text evidence="2">Belongs to the FMO family.</text>
</comment>
<keyword evidence="8" id="KW-0521">NADP</keyword>
<feature type="compositionally biased region" description="Basic and acidic residues" evidence="11">
    <location>
        <begin position="977"/>
        <end position="1000"/>
    </location>
</feature>
<feature type="domain" description="MYND-type" evidence="12">
    <location>
        <begin position="10"/>
        <end position="39"/>
    </location>
</feature>
<dbReference type="Pfam" id="PF01753">
    <property type="entry name" value="zf-MYND"/>
    <property type="match status" value="1"/>
</dbReference>
<keyword evidence="15" id="KW-1185">Reference proteome</keyword>
<dbReference type="Proteomes" id="UP000266152">
    <property type="component" value="Unassembled WGS sequence"/>
</dbReference>
<feature type="region of interest" description="Disordered" evidence="11">
    <location>
        <begin position="967"/>
        <end position="1001"/>
    </location>
</feature>
<evidence type="ECO:0000256" key="9">
    <source>
        <dbReference type="ARBA" id="ARBA00023002"/>
    </source>
</evidence>
<dbReference type="Pfam" id="PF00743">
    <property type="entry name" value="FMO-like"/>
    <property type="match status" value="2"/>
</dbReference>
<name>A0A395S3L4_FUSSP</name>
<dbReference type="FunFam" id="3.50.50.60:FF:000138">
    <property type="entry name" value="Flavin-containing monooxygenase"/>
    <property type="match status" value="1"/>
</dbReference>
<evidence type="ECO:0000256" key="6">
    <source>
        <dbReference type="ARBA" id="ARBA00022827"/>
    </source>
</evidence>
<evidence type="ECO:0000256" key="5">
    <source>
        <dbReference type="ARBA" id="ARBA00022771"/>
    </source>
</evidence>
<proteinExistence type="inferred from homology"/>
<dbReference type="GO" id="GO:0004499">
    <property type="term" value="F:N,N-dimethylaniline monooxygenase activity"/>
    <property type="evidence" value="ECO:0007669"/>
    <property type="project" value="InterPro"/>
</dbReference>
<keyword evidence="5" id="KW-0863">Zinc-finger</keyword>
<dbReference type="Gene3D" id="6.10.140.2220">
    <property type="match status" value="1"/>
</dbReference>
<dbReference type="Pfam" id="PF06985">
    <property type="entry name" value="HET"/>
    <property type="match status" value="1"/>
</dbReference>
<evidence type="ECO:0000256" key="2">
    <source>
        <dbReference type="ARBA" id="ARBA00009183"/>
    </source>
</evidence>
<evidence type="ECO:0000256" key="1">
    <source>
        <dbReference type="ARBA" id="ARBA00001974"/>
    </source>
</evidence>
<dbReference type="SUPFAM" id="SSF144232">
    <property type="entry name" value="HIT/MYND zinc finger-like"/>
    <property type="match status" value="1"/>
</dbReference>
<organism evidence="14 15">
    <name type="scientific">Fusarium sporotrichioides</name>
    <dbReference type="NCBI Taxonomy" id="5514"/>
    <lineage>
        <taxon>Eukaryota</taxon>
        <taxon>Fungi</taxon>
        <taxon>Dikarya</taxon>
        <taxon>Ascomycota</taxon>
        <taxon>Pezizomycotina</taxon>
        <taxon>Sordariomycetes</taxon>
        <taxon>Hypocreomycetidae</taxon>
        <taxon>Hypocreales</taxon>
        <taxon>Nectriaceae</taxon>
        <taxon>Fusarium</taxon>
    </lineage>
</organism>
<dbReference type="GO" id="GO:0050661">
    <property type="term" value="F:NADP binding"/>
    <property type="evidence" value="ECO:0007669"/>
    <property type="project" value="InterPro"/>
</dbReference>
<gene>
    <name evidence="14" type="ORF">FSPOR_6432</name>
</gene>
<reference evidence="14 15" key="1">
    <citation type="journal article" date="2018" name="PLoS Pathog.">
        <title>Evolution of structural diversity of trichothecenes, a family of toxins produced by plant pathogenic and entomopathogenic fungi.</title>
        <authorList>
            <person name="Proctor R.H."/>
            <person name="McCormick S.P."/>
            <person name="Kim H.S."/>
            <person name="Cardoza R.E."/>
            <person name="Stanley A.M."/>
            <person name="Lindo L."/>
            <person name="Kelly A."/>
            <person name="Brown D.W."/>
            <person name="Lee T."/>
            <person name="Vaughan M.M."/>
            <person name="Alexander N.J."/>
            <person name="Busman M."/>
            <person name="Gutierrez S."/>
        </authorList>
    </citation>
    <scope>NUCLEOTIDE SEQUENCE [LARGE SCALE GENOMIC DNA]</scope>
    <source>
        <strain evidence="14 15">NRRL 3299</strain>
    </source>
</reference>
<dbReference type="SUPFAM" id="SSF51905">
    <property type="entry name" value="FAD/NAD(P)-binding domain"/>
    <property type="match status" value="2"/>
</dbReference>
<dbReference type="InterPro" id="IPR036188">
    <property type="entry name" value="FAD/NAD-bd_sf"/>
</dbReference>
<dbReference type="InterPro" id="IPR002893">
    <property type="entry name" value="Znf_MYND"/>
</dbReference>
<dbReference type="PANTHER" id="PTHR33112:SF15">
    <property type="entry name" value="HETEROKARYON INCOMPATIBILITY DOMAIN-CONTAINING PROTEIN"/>
    <property type="match status" value="1"/>
</dbReference>
<keyword evidence="9" id="KW-0560">Oxidoreductase</keyword>
<comment type="cofactor">
    <cofactor evidence="1">
        <name>FAD</name>
        <dbReference type="ChEBI" id="CHEBI:57692"/>
    </cofactor>
</comment>
<evidence type="ECO:0000256" key="7">
    <source>
        <dbReference type="ARBA" id="ARBA00022833"/>
    </source>
</evidence>
<dbReference type="Gene3D" id="3.50.50.60">
    <property type="entry name" value="FAD/NAD(P)-binding domain"/>
    <property type="match status" value="2"/>
</dbReference>
<evidence type="ECO:0000256" key="4">
    <source>
        <dbReference type="ARBA" id="ARBA00022723"/>
    </source>
</evidence>
<dbReference type="PANTHER" id="PTHR33112">
    <property type="entry name" value="DOMAIN PROTEIN, PUTATIVE-RELATED"/>
    <property type="match status" value="1"/>
</dbReference>
<evidence type="ECO:0000313" key="15">
    <source>
        <dbReference type="Proteomes" id="UP000266152"/>
    </source>
</evidence>
<keyword evidence="7" id="KW-0862">Zinc</keyword>
<accession>A0A395S3L4</accession>
<keyword evidence="6" id="KW-0274">FAD</keyword>
<dbReference type="InterPro" id="IPR020946">
    <property type="entry name" value="Flavin_mOase-like"/>
</dbReference>
<sequence length="1834" mass="206917">MPLPEPHQDLLKRCSSCKAAYYCGASHQIADRSHHQHGCTIIKEARNVLEQEEQELRDHMGVGDVFAPPNLFENRVRYFGGIYQTRVYMHARYGVVDNLLQVYGVPGGKTEAVQEALDHLVDMLRLVRSDIMGVADIVPHLYIRLNRDQEAYDFVKWYATTGLELNYDWDDIDLPYLDIRNADVLEEPLGVWSKGIYLKLSHVAAVTLIKVRILLDLQSAQNTTRAFNGTIPPEIVGLIRSELISSAVASRPDILMSNIEHLSKLIKKVKHQIVKLYRSVNEYNSHFWRLMLCSPVSAASQRPEAYSTGTKEEACLIIGYCLASWVETPGAFQLMKDLRTAAAAALKAEDYFGKIRVFERRKAPGGTWLYDAVPPSPPPIQPGALPPKVNPQLEIPNKLPQTVPHNTQERFQCTPIYESLITTVPGIAMGFSDKRFPEGPFVPHDIPRMYLQDYYTLHNMEDVLVLNTTVEDLSKIATGGGRGCWRLTLRNHNVEQDVDEWWQEVFDAVIIANGQFSVPYVPEVEGLSDYIGKYPGRVMHSKYYRQPQPFKNKKVLIVGNALSGRDIAEEVLRVAQLPVHVSRRHKSIWEGPEPKLGIEWRPVIKEYVAETGQVIFDDGSFLDDIDHVIYCTGYKPSFPFWNVEANGGPLYHYRKAKLNGSFLHTFFRNHPTLGIIGFGETLAFRSYEYQAIALARVLSGRNATPLSTAAEQEDWERSWAEHTKKEGFDFHTVNFRNGDLLKWYNELSNIAGLPLCGKGRVPPAFTDETIRQLENILGSTIRGLCQVIAYLNAFIENEPDIISMPAHEEVADGSSLDDNFGRLNVQDKDTSEYDSVHNKTHDDDKNDNWRASNYTARSVYLARREYILESGELDTDGPTTQQRQKIFFANEDYGILALDRLPSMVKEFNTIRRHAVEIIKSTDPMSSERAIRFGYLGDQAIDFSELRRKCCEAVYAAFIAADSACGDLGNPEENNAPDEHGMKTEETSAPKGRAEDKDVPRSGSHCCFVALNIAARVLEASTAREMAQNSLSGAHLDDLILIIETHKPPTQSQPWEADMPEKPGYHHVYALLGCLMATAYVRHCFAIETMYLDRAISNLDIAVLKIPETPFKKFRQYLREVRNEVQRLQVFFQRIEMEDDPVIDSFLCAVCLDLNPTVGFHDTEYPYHRMDFGRICQKATMRCRSCTILRDSTASMYPLFGMSWPDIQGLNYSNRSVGRRWFGESEDFLADITWGRNGALGIELVSFYLGAEDPFIVSFELFRSSGTVAPWNIIGIGTRVQYDVASSGTWDMIRGWIGDCINNHDGCKVASEDRPFPTRVVAIGDDETAPHLFIPSSDDVGRYIALSHCWGDVMPLKTTKACFAEFCQRIDFARFPKTFQDAIIACRKLNIEYLWIDSLCIIQDDEHDWAVESPKMCDVYQNAYLTIAAAAAQNSSKGLFHSRPFSAQATFTTVSKNDDKVEEVEIFARPWNSQWHWIDNIGDGPWCRNHNPLEKRAWTLQEHVLSRRILRFAAHELVWQCREVHLCECRPGSHLSKESLRLINMDAMVAGTKPSYMARVMNPLVVWLEIIAPFTKRAITRETDRLPAVSGIAAALATLLKTEYIAGMWKDRLETTLCWHVAQSTTSRHEAYYAPTWSWASIKGTVLTEYTIHMNPLPETKVVDVQYSPATANPFGSVSYAKLTITGILLNVSVSLLDPCPDDGTPFQMEICNKSLLETDMELSIECPAFPDILTAAGETPELVHGDKVSLLLLSCKVYGQGFDSMVGMILAEASRDECQLSDTIYHKIGTGEINLRSTDRAQGEWKGNPNHGLAWYMATHLAARGCVATVVVA</sequence>
<evidence type="ECO:0000256" key="11">
    <source>
        <dbReference type="SAM" id="MobiDB-lite"/>
    </source>
</evidence>
<evidence type="ECO:0000259" key="13">
    <source>
        <dbReference type="Pfam" id="PF06985"/>
    </source>
</evidence>